<keyword evidence="1" id="KW-1133">Transmembrane helix</keyword>
<dbReference type="Proteomes" id="UP000282454">
    <property type="component" value="Unassembled WGS sequence"/>
</dbReference>
<keyword evidence="3" id="KW-1185">Reference proteome</keyword>
<dbReference type="EMBL" id="RCDD01000002">
    <property type="protein sequence ID" value="RLK59056.1"/>
    <property type="molecule type" value="Genomic_DNA"/>
</dbReference>
<sequence length="544" mass="58320">MTYLLVALAVLLGWAWVLRLALAQRRVQRSAAEIRPDSTLSRRGRVLLAVGVVALPLVAVTTAAPVVLCFGGGIDLGVTVRGWFAKPECVGLTDGDHSFSGALTDVSDQTRQRYDEVMTQIGDQNDNVTGPRVRIGFMASLTSPLAGPRIVHELAGLAQAQRALNAQDDNPQVELVLANTGAGAAHWEPVVEDLIALAQDDPPLVAVVGLGLSQEETRLAARRLGEAGIPMVSDVVTAAKLDPAGEIPNFHRVPWANRVQFEASTGVLRAKGIDTSGAFVVRNDDPGDTYSRTSAESVRDLLGSGEDWTFGAAETDADQLNRVLGSQFRRITDALCPVLRTNPAKPALVFYAGRARHLSSLMEKLAGRECGQGRVIVVSASDAAIFRMGRTDPVAATAWGYDKVLASVAGGKVSLYFTSLAEPDSLAGREQFAELRAGFAGRESELDTGWAVMSWDALHVATAWARDARDETSDDPGVYLRQMRVSAEKRFTRATPYQGASGDFYFNPTTGDRVDTDNRTPTLLALHGDGTLCRPDPKTPTLDC</sequence>
<evidence type="ECO:0000313" key="2">
    <source>
        <dbReference type="EMBL" id="RLK59056.1"/>
    </source>
</evidence>
<evidence type="ECO:0000313" key="3">
    <source>
        <dbReference type="Proteomes" id="UP000282454"/>
    </source>
</evidence>
<dbReference type="RefSeq" id="WP_170224423.1">
    <property type="nucleotide sequence ID" value="NZ_RCDD01000002.1"/>
</dbReference>
<keyword evidence="1" id="KW-0472">Membrane</keyword>
<accession>A0A421B3P8</accession>
<gene>
    <name evidence="2" type="ORF">CLV68_3538</name>
</gene>
<reference evidence="2 3" key="1">
    <citation type="submission" date="2018-10" db="EMBL/GenBank/DDBJ databases">
        <title>Genomic Encyclopedia of Archaeal and Bacterial Type Strains, Phase II (KMG-II): from individual species to whole genera.</title>
        <authorList>
            <person name="Goeker M."/>
        </authorList>
    </citation>
    <scope>NUCLEOTIDE SEQUENCE [LARGE SCALE GENOMIC DNA]</scope>
    <source>
        <strain evidence="2 3">DSM 45657</strain>
    </source>
</reference>
<dbReference type="AlphaFoldDB" id="A0A421B3P8"/>
<evidence type="ECO:0000256" key="1">
    <source>
        <dbReference type="SAM" id="Phobius"/>
    </source>
</evidence>
<dbReference type="SUPFAM" id="SSF53822">
    <property type="entry name" value="Periplasmic binding protein-like I"/>
    <property type="match status" value="1"/>
</dbReference>
<name>A0A421B3P8_9PSEU</name>
<keyword evidence="1" id="KW-0812">Transmembrane</keyword>
<protein>
    <submittedName>
        <fullName evidence="2">ABC-type branched-subunit amino acid transport system substrate-binding protein</fullName>
    </submittedName>
</protein>
<organism evidence="2 3">
    <name type="scientific">Actinokineospora cianjurensis</name>
    <dbReference type="NCBI Taxonomy" id="585224"/>
    <lineage>
        <taxon>Bacteria</taxon>
        <taxon>Bacillati</taxon>
        <taxon>Actinomycetota</taxon>
        <taxon>Actinomycetes</taxon>
        <taxon>Pseudonocardiales</taxon>
        <taxon>Pseudonocardiaceae</taxon>
        <taxon>Actinokineospora</taxon>
    </lineage>
</organism>
<dbReference type="CDD" id="cd06268">
    <property type="entry name" value="PBP1_ABC_transporter_LIVBP-like"/>
    <property type="match status" value="1"/>
</dbReference>
<comment type="caution">
    <text evidence="2">The sequence shown here is derived from an EMBL/GenBank/DDBJ whole genome shotgun (WGS) entry which is preliminary data.</text>
</comment>
<proteinExistence type="predicted"/>
<dbReference type="Gene3D" id="3.40.50.2300">
    <property type="match status" value="2"/>
</dbReference>
<feature type="transmembrane region" description="Helical" evidence="1">
    <location>
        <begin position="47"/>
        <end position="71"/>
    </location>
</feature>
<dbReference type="InterPro" id="IPR028082">
    <property type="entry name" value="Peripla_BP_I"/>
</dbReference>